<dbReference type="Proteomes" id="UP000326169">
    <property type="component" value="Unassembled WGS sequence"/>
</dbReference>
<feature type="DNA-binding region" description="OmpR/PhoB-type" evidence="3">
    <location>
        <begin position="124"/>
        <end position="223"/>
    </location>
</feature>
<dbReference type="SUPFAM" id="SSF47226">
    <property type="entry name" value="Histidine-containing phosphotransfer domain, HPT domain"/>
    <property type="match status" value="1"/>
</dbReference>
<dbReference type="NCBIfam" id="TIGR00254">
    <property type="entry name" value="GGDEF"/>
    <property type="match status" value="1"/>
</dbReference>
<evidence type="ECO:0000259" key="4">
    <source>
        <dbReference type="PROSITE" id="PS50110"/>
    </source>
</evidence>
<dbReference type="Pfam" id="PF01627">
    <property type="entry name" value="Hpt"/>
    <property type="match status" value="1"/>
</dbReference>
<dbReference type="Gene3D" id="3.30.70.270">
    <property type="match status" value="1"/>
</dbReference>
<evidence type="ECO:0000259" key="6">
    <source>
        <dbReference type="PROSITE" id="PS51755"/>
    </source>
</evidence>
<evidence type="ECO:0000256" key="3">
    <source>
        <dbReference type="PROSITE-ProRule" id="PRU01091"/>
    </source>
</evidence>
<dbReference type="PANTHER" id="PTHR48111:SF15">
    <property type="entry name" value="OMPR SUBFAMILY"/>
    <property type="match status" value="1"/>
</dbReference>
<keyword evidence="1 3" id="KW-0238">DNA-binding</keyword>
<dbReference type="InterPro" id="IPR008207">
    <property type="entry name" value="Sig_transdc_His_kin_Hpt_dom"/>
</dbReference>
<feature type="domain" description="OmpR/PhoB-type" evidence="6">
    <location>
        <begin position="124"/>
        <end position="223"/>
    </location>
</feature>
<dbReference type="PROSITE" id="PS50110">
    <property type="entry name" value="RESPONSE_REGULATORY"/>
    <property type="match status" value="3"/>
</dbReference>
<dbReference type="SMART" id="SM00862">
    <property type="entry name" value="Trans_reg_C"/>
    <property type="match status" value="1"/>
</dbReference>
<dbReference type="InterPro" id="IPR036388">
    <property type="entry name" value="WH-like_DNA-bd_sf"/>
</dbReference>
<comment type="caution">
    <text evidence="2">Lacks conserved residue(s) required for the propagation of feature annotation.</text>
</comment>
<dbReference type="SUPFAM" id="SSF55073">
    <property type="entry name" value="Nucleotide cyclase"/>
    <property type="match status" value="1"/>
</dbReference>
<dbReference type="InterPro" id="IPR036641">
    <property type="entry name" value="HPT_dom_sf"/>
</dbReference>
<feature type="domain" description="Response regulatory" evidence="4">
    <location>
        <begin position="487"/>
        <end position="603"/>
    </location>
</feature>
<dbReference type="PROSITE" id="PS50887">
    <property type="entry name" value="GGDEF"/>
    <property type="match status" value="1"/>
</dbReference>
<dbReference type="PROSITE" id="PS51755">
    <property type="entry name" value="OMPR_PHOB"/>
    <property type="match status" value="1"/>
</dbReference>
<accession>A0A5M3T6K9</accession>
<evidence type="ECO:0000313" key="8">
    <source>
        <dbReference type="Proteomes" id="UP000326169"/>
    </source>
</evidence>
<dbReference type="SMART" id="SM00267">
    <property type="entry name" value="GGDEF"/>
    <property type="match status" value="1"/>
</dbReference>
<dbReference type="GeneID" id="301683152"/>
<comment type="caution">
    <text evidence="7">The sequence shown here is derived from an EMBL/GenBank/DDBJ whole genome shotgun (WGS) entry which is preliminary data.</text>
</comment>
<proteinExistence type="predicted"/>
<dbReference type="SUPFAM" id="SSF52172">
    <property type="entry name" value="CheY-like"/>
    <property type="match status" value="3"/>
</dbReference>
<dbReference type="CDD" id="cd00156">
    <property type="entry name" value="REC"/>
    <property type="match status" value="1"/>
</dbReference>
<evidence type="ECO:0000256" key="2">
    <source>
        <dbReference type="PROSITE-ProRule" id="PRU00169"/>
    </source>
</evidence>
<organism evidence="7 8">
    <name type="scientific">Limnospira platensis NIES-46</name>
    <dbReference type="NCBI Taxonomy" id="1236695"/>
    <lineage>
        <taxon>Bacteria</taxon>
        <taxon>Bacillati</taxon>
        <taxon>Cyanobacteriota</taxon>
        <taxon>Cyanophyceae</taxon>
        <taxon>Oscillatoriophycideae</taxon>
        <taxon>Oscillatoriales</taxon>
        <taxon>Sirenicapillariaceae</taxon>
        <taxon>Limnospira</taxon>
    </lineage>
</organism>
<dbReference type="InterPro" id="IPR001789">
    <property type="entry name" value="Sig_transdc_resp-reg_receiver"/>
</dbReference>
<dbReference type="InterPro" id="IPR016032">
    <property type="entry name" value="Sig_transdc_resp-reg_C-effctor"/>
</dbReference>
<feature type="domain" description="Response regulatory" evidence="4">
    <location>
        <begin position="363"/>
        <end position="479"/>
    </location>
</feature>
<sequence>MKILLVDDDQYLNQQLSKSLKAHNYVVDIATDGESGWNYIESFEYSLVILDIMLPKLNGIALCRKLRSHNYQMPVLLLTARDSCEDKVLGLDAGADDYLVKPIRAEELIARMRALLRRATISLPPVIHWRDLTLNPAKCEISYQKSVLPLTPKEYGLMELFIRSPYRVFSYDSIIEHLWSIEEPAADNTVRAHIKSLRNKLKDAGGDPKLIENVYGIGYRIKSLDDGSFSHQYSSLNRPPLSVDETVTEIWGKIKDKTIARVESIQAIAKANSRNLNNENNPRQYAYIEAHKLAGSLGTFGYGRGSEIARKIEYLLAGEQPLDTDKQTQIEQLTEDLLKELKKTPTQPQTKEIKKHPQSTVQSLLIVDHDTILGEQIIREAHSRGLEARLAPGVGIARAMMVEYQPSIILLELNFPKPEEDGLMLLEDIAYHHPEIPVVIFSRRSSFIDRLTVCRLGSRAFLQKPMSSHQIMEIVTGILNHHNITGKIIAINDDPQILELLEALLCPLGLEVKTLNTPRKFWQVLEISNPDLLIIDVEMPHYNGIDLCQVIRNEPRWRYLPILVLTNHTDPETRAELFRAGADDFISKPVVGPELIARLFSRLHRSRLWRNIAEIDTLTGIENRYKSTEDINRLIRIAGRHKQPLCFAILDLDNFKDINDQYGHDTGDWVLHRFGEVLKKAFRQEDIVGRWGGEEFAVAMYGTSKQDAMNRLQKVLDKWRLEVLVPEDNIAFSVTFSGGVAQYPEDGHDLQLLYRKADATLYEAKQAGRNQIMG</sequence>
<gene>
    <name evidence="7" type="ORF">NIES46_23060</name>
</gene>
<protein>
    <submittedName>
        <fullName evidence="7">Two-component response regulator</fullName>
    </submittedName>
</protein>
<feature type="modified residue" description="4-aspartylphosphate" evidence="2">
    <location>
        <position position="51"/>
    </location>
</feature>
<name>A0A5M3T6K9_LIMPL</name>
<dbReference type="Gene3D" id="1.10.10.10">
    <property type="entry name" value="Winged helix-like DNA-binding domain superfamily/Winged helix DNA-binding domain"/>
    <property type="match status" value="1"/>
</dbReference>
<dbReference type="InterPro" id="IPR000160">
    <property type="entry name" value="GGDEF_dom"/>
</dbReference>
<evidence type="ECO:0000313" key="7">
    <source>
        <dbReference type="EMBL" id="GCE94252.1"/>
    </source>
</evidence>
<dbReference type="Pfam" id="PF00072">
    <property type="entry name" value="Response_reg"/>
    <property type="match status" value="3"/>
</dbReference>
<feature type="domain" description="Response regulatory" evidence="4">
    <location>
        <begin position="2"/>
        <end position="116"/>
    </location>
</feature>
<dbReference type="InterPro" id="IPR001867">
    <property type="entry name" value="OmpR/PhoB-type_DNA-bd"/>
</dbReference>
<evidence type="ECO:0000259" key="5">
    <source>
        <dbReference type="PROSITE" id="PS50887"/>
    </source>
</evidence>
<feature type="domain" description="GGDEF" evidence="5">
    <location>
        <begin position="643"/>
        <end position="774"/>
    </location>
</feature>
<dbReference type="InterPro" id="IPR043128">
    <property type="entry name" value="Rev_trsase/Diguanyl_cyclase"/>
</dbReference>
<dbReference type="EMBL" id="BIMW01000091">
    <property type="protein sequence ID" value="GCE94252.1"/>
    <property type="molecule type" value="Genomic_DNA"/>
</dbReference>
<dbReference type="InterPro" id="IPR039420">
    <property type="entry name" value="WalR-like"/>
</dbReference>
<dbReference type="SMART" id="SM00448">
    <property type="entry name" value="REC"/>
    <property type="match status" value="3"/>
</dbReference>
<dbReference type="CDD" id="cd19935">
    <property type="entry name" value="REC_OmpR_CusR-like"/>
    <property type="match status" value="1"/>
</dbReference>
<dbReference type="InterPro" id="IPR029787">
    <property type="entry name" value="Nucleotide_cyclase"/>
</dbReference>
<dbReference type="SUPFAM" id="SSF46894">
    <property type="entry name" value="C-terminal effector domain of the bipartite response regulators"/>
    <property type="match status" value="1"/>
</dbReference>
<dbReference type="CDD" id="cd00383">
    <property type="entry name" value="trans_reg_C"/>
    <property type="match status" value="1"/>
</dbReference>
<reference evidence="7 8" key="1">
    <citation type="journal article" date="2019" name="J Genomics">
        <title>The Draft Genome of a Hydrogen-producing Cyanobacterium, Arthrospira platensis NIES-46.</title>
        <authorList>
            <person name="Suzuki S."/>
            <person name="Yamaguchi H."/>
            <person name="Kawachi M."/>
        </authorList>
    </citation>
    <scope>NUCLEOTIDE SEQUENCE [LARGE SCALE GENOMIC DNA]</scope>
    <source>
        <strain evidence="7 8">NIES-46</strain>
    </source>
</reference>
<dbReference type="RefSeq" id="WP_006619937.1">
    <property type="nucleotide sequence ID" value="NZ_BIMW01000091.1"/>
</dbReference>
<dbReference type="Pfam" id="PF00486">
    <property type="entry name" value="Trans_reg_C"/>
    <property type="match status" value="1"/>
</dbReference>
<keyword evidence="2" id="KW-0597">Phosphoprotein</keyword>
<evidence type="ECO:0000256" key="1">
    <source>
        <dbReference type="ARBA" id="ARBA00023125"/>
    </source>
</evidence>
<dbReference type="Gene3D" id="3.40.50.2300">
    <property type="match status" value="3"/>
</dbReference>
<feature type="modified residue" description="4-aspartylphosphate" evidence="2">
    <location>
        <position position="536"/>
    </location>
</feature>
<dbReference type="Pfam" id="PF00990">
    <property type="entry name" value="GGDEF"/>
    <property type="match status" value="1"/>
</dbReference>
<dbReference type="InterPro" id="IPR011006">
    <property type="entry name" value="CheY-like_superfamily"/>
</dbReference>
<dbReference type="PANTHER" id="PTHR48111">
    <property type="entry name" value="REGULATOR OF RPOS"/>
    <property type="match status" value="1"/>
</dbReference>
<keyword evidence="8" id="KW-1185">Reference proteome</keyword>
<dbReference type="CDD" id="cd01949">
    <property type="entry name" value="GGDEF"/>
    <property type="match status" value="1"/>
</dbReference>